<dbReference type="Gene3D" id="2.130.10.10">
    <property type="entry name" value="YVTN repeat-like/Quinoprotein amine dehydrogenase"/>
    <property type="match status" value="1"/>
</dbReference>
<evidence type="ECO:0008006" key="4">
    <source>
        <dbReference type="Google" id="ProtNLM"/>
    </source>
</evidence>
<dbReference type="InterPro" id="IPR015943">
    <property type="entry name" value="WD40/YVTN_repeat-like_dom_sf"/>
</dbReference>
<dbReference type="Gene3D" id="2.120.10.10">
    <property type="match status" value="1"/>
</dbReference>
<dbReference type="EMBL" id="CP071528">
    <property type="protein sequence ID" value="USQ15261.1"/>
    <property type="molecule type" value="Genomic_DNA"/>
</dbReference>
<feature type="signal peptide" evidence="1">
    <location>
        <begin position="1"/>
        <end position="28"/>
    </location>
</feature>
<reference evidence="2" key="1">
    <citation type="submission" date="2021-03" db="EMBL/GenBank/DDBJ databases">
        <title>Legionella lytica PCM 2298.</title>
        <authorList>
            <person name="Koper P."/>
        </authorList>
    </citation>
    <scope>NUCLEOTIDE SEQUENCE</scope>
    <source>
        <strain evidence="2">PCM 2298</strain>
        <plasmid evidence="2">pLlyPCM2298_1</plasmid>
    </source>
</reference>
<evidence type="ECO:0000313" key="2">
    <source>
        <dbReference type="EMBL" id="USQ15261.1"/>
    </source>
</evidence>
<organism evidence="2 3">
    <name type="scientific">Legionella lytica</name>
    <dbReference type="NCBI Taxonomy" id="96232"/>
    <lineage>
        <taxon>Bacteria</taxon>
        <taxon>Pseudomonadati</taxon>
        <taxon>Pseudomonadota</taxon>
        <taxon>Gammaproteobacteria</taxon>
        <taxon>Legionellales</taxon>
        <taxon>Legionellaceae</taxon>
        <taxon>Legionella</taxon>
    </lineage>
</organism>
<feature type="chain" id="PRO_5047351026" description="BNR/Asp-box repeat containing protein" evidence="1">
    <location>
        <begin position="29"/>
        <end position="591"/>
    </location>
</feature>
<geneLocation type="plasmid" evidence="2 3">
    <name>pLlyPCM2298_1</name>
</geneLocation>
<gene>
    <name evidence="2" type="ORF">J2N86_14965</name>
</gene>
<keyword evidence="3" id="KW-1185">Reference proteome</keyword>
<dbReference type="Proteomes" id="UP001057474">
    <property type="component" value="Plasmid pLlyPCM2298_1"/>
</dbReference>
<name>A0ABY4YCU3_9GAMM</name>
<proteinExistence type="predicted"/>
<evidence type="ECO:0000256" key="1">
    <source>
        <dbReference type="SAM" id="SignalP"/>
    </source>
</evidence>
<sequence length="591" mass="61875">MRGKKGYFCKRSILTVFTSCLMLSNVQAGTPLWTLTPQTPTDITVIKGKTEQVIYTVHNQSSKPKTLLMKSINGITQNGPCHLTPKGTCTLSLDINGSVITGDVFGGPVLCQQGNLNQCYQPSAKDSLHIKLTQKSPVTLYTAFGLYSSSDGLSYPMLAQSTDGGSHWFYKLDSATTSPMEFIDEPIIASTSCSESICVAVGDSIADNIIYPMLVQSTDGGSNWSYKLNNTSTLPTNFSDYGQFFGSSCSGSMCTAAGGYLSTDGAIYPLLTQSIDGGSHWFYKLDSTSAPTNHTFGGFYSTSCSGSICTAVGAYTATDGSTYSLLAQSTDGGAHWSYKLDSTAVLPTAFSNNGQFVSTSCSGSTCTAVGSYRATDGNTYSMLAQSTDGGALWSYKLDSATVLPTGFSNNGQFASASCSGSTCTAVGSYRATDGKTYSMLAQSTDGGAHWSYKLDSATVLPTGFSNNGQFASTSCSGSTCTAVGSYRATDGNTYSMLAQSTDGGTHWSYKLDSATVLPMGFSNNGQFASTNCSGSTYTAVGSYTATDGSTYPMLAQSTDGGNHWSYKLDNATTLPGDFNGTGTFLSTASSK</sequence>
<keyword evidence="1" id="KW-0732">Signal</keyword>
<dbReference type="CDD" id="cd15482">
    <property type="entry name" value="Sialidase_non-viral"/>
    <property type="match status" value="1"/>
</dbReference>
<keyword evidence="2" id="KW-0614">Plasmid</keyword>
<dbReference type="SUPFAM" id="SSF110296">
    <property type="entry name" value="Oligoxyloglucan reducing end-specific cellobiohydrolase"/>
    <property type="match status" value="2"/>
</dbReference>
<accession>A0ABY4YCU3</accession>
<dbReference type="RefSeq" id="WP_252582498.1">
    <property type="nucleotide sequence ID" value="NZ_CP071528.1"/>
</dbReference>
<evidence type="ECO:0000313" key="3">
    <source>
        <dbReference type="Proteomes" id="UP001057474"/>
    </source>
</evidence>
<protein>
    <recommendedName>
        <fullName evidence="4">BNR/Asp-box repeat containing protein</fullName>
    </recommendedName>
</protein>